<dbReference type="AlphaFoldDB" id="A0A3P7G6N7"/>
<evidence type="ECO:0000313" key="1">
    <source>
        <dbReference type="EMBL" id="VDM18182.1"/>
    </source>
</evidence>
<gene>
    <name evidence="1" type="ORF">WBA_LOCUS10026</name>
</gene>
<evidence type="ECO:0000313" key="2">
    <source>
        <dbReference type="Proteomes" id="UP000270924"/>
    </source>
</evidence>
<organism evidence="1 2">
    <name type="scientific">Wuchereria bancrofti</name>
    <dbReference type="NCBI Taxonomy" id="6293"/>
    <lineage>
        <taxon>Eukaryota</taxon>
        <taxon>Metazoa</taxon>
        <taxon>Ecdysozoa</taxon>
        <taxon>Nematoda</taxon>
        <taxon>Chromadorea</taxon>
        <taxon>Rhabditida</taxon>
        <taxon>Spirurina</taxon>
        <taxon>Spiruromorpha</taxon>
        <taxon>Filarioidea</taxon>
        <taxon>Onchocercidae</taxon>
        <taxon>Wuchereria</taxon>
    </lineage>
</organism>
<name>A0A3P7G6N7_WUCBA</name>
<accession>A0A3P7G6N7</accession>
<dbReference type="OrthoDB" id="10429357at2759"/>
<dbReference type="EMBL" id="UYWW01010871">
    <property type="protein sequence ID" value="VDM18182.1"/>
    <property type="molecule type" value="Genomic_DNA"/>
</dbReference>
<proteinExistence type="predicted"/>
<reference evidence="1 2" key="1">
    <citation type="submission" date="2018-11" db="EMBL/GenBank/DDBJ databases">
        <authorList>
            <consortium name="Pathogen Informatics"/>
        </authorList>
    </citation>
    <scope>NUCLEOTIDE SEQUENCE [LARGE SCALE GENOMIC DNA]</scope>
</reference>
<dbReference type="Proteomes" id="UP000270924">
    <property type="component" value="Unassembled WGS sequence"/>
</dbReference>
<protein>
    <recommendedName>
        <fullName evidence="3">C2H2-type domain-containing protein</fullName>
    </recommendedName>
</protein>
<evidence type="ECO:0008006" key="3">
    <source>
        <dbReference type="Google" id="ProtNLM"/>
    </source>
</evidence>
<dbReference type="InParanoid" id="A0A3P7G6N7"/>
<sequence>MCFQAVSDYTSCNHSERRTRLMPADPQAFHVPVVEGLLEQIAGSAPIDPYTINRNVDGSITIECGMCPKEFGTLKRWRIHAVKCIPKTPLH</sequence>
<keyword evidence="2" id="KW-1185">Reference proteome</keyword>